<evidence type="ECO:0000256" key="2">
    <source>
        <dbReference type="ARBA" id="ARBA00022448"/>
    </source>
</evidence>
<dbReference type="GO" id="GO:0016020">
    <property type="term" value="C:membrane"/>
    <property type="evidence" value="ECO:0007669"/>
    <property type="project" value="UniProtKB-SubCell"/>
</dbReference>
<feature type="compositionally biased region" description="Basic and acidic residues" evidence="6">
    <location>
        <begin position="1"/>
        <end position="12"/>
    </location>
</feature>
<evidence type="ECO:0000256" key="4">
    <source>
        <dbReference type="ARBA" id="ARBA00022989"/>
    </source>
</evidence>
<feature type="domain" description="Cation efflux protein transmembrane" evidence="7">
    <location>
        <begin position="91"/>
        <end position="163"/>
    </location>
</feature>
<dbReference type="InterPro" id="IPR050291">
    <property type="entry name" value="CDF_Transporter"/>
</dbReference>
<sequence>MPGSSDVERAKADTPSSSSSEGSDPFSIRNGLKTEEELTNLRQAKKSGKRLEKYHRKQNDLISSLLKPMEEHTEDARAEIEAARLSVRIAVWASLLSNVALCVLQLYAAISSLSLSLLATGIDSVFDIGSNILLFYVHKKALTLDGNKWPVGGSRLETIGNVVYGK</sequence>
<name>A0AAD5V3Y3_9APHY</name>
<dbReference type="SUPFAM" id="SSF161111">
    <property type="entry name" value="Cation efflux protein transmembrane domain-like"/>
    <property type="match status" value="1"/>
</dbReference>
<dbReference type="EMBL" id="JANAWD010000320">
    <property type="protein sequence ID" value="KAJ3481455.1"/>
    <property type="molecule type" value="Genomic_DNA"/>
</dbReference>
<organism evidence="8 9">
    <name type="scientific">Meripilus lineatus</name>
    <dbReference type="NCBI Taxonomy" id="2056292"/>
    <lineage>
        <taxon>Eukaryota</taxon>
        <taxon>Fungi</taxon>
        <taxon>Dikarya</taxon>
        <taxon>Basidiomycota</taxon>
        <taxon>Agaricomycotina</taxon>
        <taxon>Agaricomycetes</taxon>
        <taxon>Polyporales</taxon>
        <taxon>Meripilaceae</taxon>
        <taxon>Meripilus</taxon>
    </lineage>
</organism>
<keyword evidence="3" id="KW-0812">Transmembrane</keyword>
<dbReference type="PANTHER" id="PTHR43840">
    <property type="entry name" value="MITOCHONDRIAL METAL TRANSPORTER 1-RELATED"/>
    <property type="match status" value="1"/>
</dbReference>
<keyword evidence="2" id="KW-0813">Transport</keyword>
<dbReference type="GO" id="GO:0098771">
    <property type="term" value="P:inorganic ion homeostasis"/>
    <property type="evidence" value="ECO:0007669"/>
    <property type="project" value="UniProtKB-ARBA"/>
</dbReference>
<feature type="compositionally biased region" description="Low complexity" evidence="6">
    <location>
        <begin position="16"/>
        <end position="27"/>
    </location>
</feature>
<evidence type="ECO:0000256" key="3">
    <source>
        <dbReference type="ARBA" id="ARBA00022692"/>
    </source>
</evidence>
<feature type="region of interest" description="Disordered" evidence="6">
    <location>
        <begin position="1"/>
        <end position="38"/>
    </location>
</feature>
<keyword evidence="9" id="KW-1185">Reference proteome</keyword>
<evidence type="ECO:0000313" key="8">
    <source>
        <dbReference type="EMBL" id="KAJ3481455.1"/>
    </source>
</evidence>
<evidence type="ECO:0000259" key="7">
    <source>
        <dbReference type="Pfam" id="PF01545"/>
    </source>
</evidence>
<dbReference type="PANTHER" id="PTHR43840:SF12">
    <property type="entry name" value="CATION DIFFUSION FACILITATOR 1 (AFU_ORTHOLOGUE AFUA_1G14440)"/>
    <property type="match status" value="1"/>
</dbReference>
<protein>
    <recommendedName>
        <fullName evidence="7">Cation efflux protein transmembrane domain-containing protein</fullName>
    </recommendedName>
</protein>
<dbReference type="AlphaFoldDB" id="A0AAD5V3Y3"/>
<reference evidence="8" key="1">
    <citation type="submission" date="2022-07" db="EMBL/GenBank/DDBJ databases">
        <title>Genome Sequence of Physisporinus lineatus.</title>
        <authorList>
            <person name="Buettner E."/>
        </authorList>
    </citation>
    <scope>NUCLEOTIDE SEQUENCE</scope>
    <source>
        <strain evidence="8">VT162</strain>
    </source>
</reference>
<dbReference type="Pfam" id="PF01545">
    <property type="entry name" value="Cation_efflux"/>
    <property type="match status" value="1"/>
</dbReference>
<evidence type="ECO:0000256" key="6">
    <source>
        <dbReference type="SAM" id="MobiDB-lite"/>
    </source>
</evidence>
<keyword evidence="5" id="KW-0472">Membrane</keyword>
<evidence type="ECO:0000313" key="9">
    <source>
        <dbReference type="Proteomes" id="UP001212997"/>
    </source>
</evidence>
<keyword evidence="4" id="KW-1133">Transmembrane helix</keyword>
<dbReference type="Gene3D" id="1.20.1510.10">
    <property type="entry name" value="Cation efflux protein transmembrane domain"/>
    <property type="match status" value="1"/>
</dbReference>
<dbReference type="GO" id="GO:0030003">
    <property type="term" value="P:intracellular monoatomic cation homeostasis"/>
    <property type="evidence" value="ECO:0007669"/>
    <property type="project" value="UniProtKB-ARBA"/>
</dbReference>
<evidence type="ECO:0000256" key="5">
    <source>
        <dbReference type="ARBA" id="ARBA00023136"/>
    </source>
</evidence>
<comment type="subcellular location">
    <subcellularLocation>
        <location evidence="1">Membrane</location>
        <topology evidence="1">Multi-pass membrane protein</topology>
    </subcellularLocation>
</comment>
<dbReference type="Proteomes" id="UP001212997">
    <property type="component" value="Unassembled WGS sequence"/>
</dbReference>
<accession>A0AAD5V3Y3</accession>
<proteinExistence type="predicted"/>
<evidence type="ECO:0000256" key="1">
    <source>
        <dbReference type="ARBA" id="ARBA00004141"/>
    </source>
</evidence>
<dbReference type="InterPro" id="IPR027469">
    <property type="entry name" value="Cation_efflux_TMD_sf"/>
</dbReference>
<dbReference type="InterPro" id="IPR058533">
    <property type="entry name" value="Cation_efflux_TM"/>
</dbReference>
<dbReference type="GO" id="GO:0008324">
    <property type="term" value="F:monoatomic cation transmembrane transporter activity"/>
    <property type="evidence" value="ECO:0007669"/>
    <property type="project" value="InterPro"/>
</dbReference>
<comment type="caution">
    <text evidence="8">The sequence shown here is derived from an EMBL/GenBank/DDBJ whole genome shotgun (WGS) entry which is preliminary data.</text>
</comment>
<gene>
    <name evidence="8" type="ORF">NLI96_g7649</name>
</gene>